<comment type="caution">
    <text evidence="2">The sequence shown here is derived from an EMBL/GenBank/DDBJ whole genome shotgun (WGS) entry which is preliminary data.</text>
</comment>
<feature type="signal peptide" evidence="1">
    <location>
        <begin position="1"/>
        <end position="21"/>
    </location>
</feature>
<dbReference type="Proteomes" id="UP001437256">
    <property type="component" value="Unassembled WGS sequence"/>
</dbReference>
<evidence type="ECO:0000313" key="3">
    <source>
        <dbReference type="Proteomes" id="UP001437256"/>
    </source>
</evidence>
<gene>
    <name evidence="2" type="ORF">AAF712_015119</name>
</gene>
<evidence type="ECO:0000313" key="2">
    <source>
        <dbReference type="EMBL" id="KAL0058203.1"/>
    </source>
</evidence>
<feature type="chain" id="PRO_5046342250" description="Antifreeze protein" evidence="1">
    <location>
        <begin position="22"/>
        <end position="60"/>
    </location>
</feature>
<reference evidence="2 3" key="1">
    <citation type="submission" date="2024-05" db="EMBL/GenBank/DDBJ databases">
        <title>A draft genome resource for the thread blight pathogen Marasmius tenuissimus strain MS-2.</title>
        <authorList>
            <person name="Yulfo-Soto G.E."/>
            <person name="Baruah I.K."/>
            <person name="Amoako-Attah I."/>
            <person name="Bukari Y."/>
            <person name="Meinhardt L.W."/>
            <person name="Bailey B.A."/>
            <person name="Cohen S.P."/>
        </authorList>
    </citation>
    <scope>NUCLEOTIDE SEQUENCE [LARGE SCALE GENOMIC DNA]</scope>
    <source>
        <strain evidence="2 3">MS-2</strain>
    </source>
</reference>
<keyword evidence="3" id="KW-1185">Reference proteome</keyword>
<protein>
    <recommendedName>
        <fullName evidence="4">Antifreeze protein</fullName>
    </recommendedName>
</protein>
<dbReference type="EMBL" id="JBBXMP010000348">
    <property type="protein sequence ID" value="KAL0058203.1"/>
    <property type="molecule type" value="Genomic_DNA"/>
</dbReference>
<proteinExistence type="predicted"/>
<feature type="non-terminal residue" evidence="2">
    <location>
        <position position="60"/>
    </location>
</feature>
<accession>A0ABR2ZBN0</accession>
<sequence>MAKISLNLGLVFAFLALQAGAAPLNRRQTGSAECNAARLQVVSGLTATTKAVDQLASSSA</sequence>
<evidence type="ECO:0000256" key="1">
    <source>
        <dbReference type="SAM" id="SignalP"/>
    </source>
</evidence>
<evidence type="ECO:0008006" key="4">
    <source>
        <dbReference type="Google" id="ProtNLM"/>
    </source>
</evidence>
<keyword evidence="1" id="KW-0732">Signal</keyword>
<name>A0ABR2ZBN0_9AGAR</name>
<organism evidence="2 3">
    <name type="scientific">Marasmius tenuissimus</name>
    <dbReference type="NCBI Taxonomy" id="585030"/>
    <lineage>
        <taxon>Eukaryota</taxon>
        <taxon>Fungi</taxon>
        <taxon>Dikarya</taxon>
        <taxon>Basidiomycota</taxon>
        <taxon>Agaricomycotina</taxon>
        <taxon>Agaricomycetes</taxon>
        <taxon>Agaricomycetidae</taxon>
        <taxon>Agaricales</taxon>
        <taxon>Marasmiineae</taxon>
        <taxon>Marasmiaceae</taxon>
        <taxon>Marasmius</taxon>
    </lineage>
</organism>